<dbReference type="Gene3D" id="3.60.15.10">
    <property type="entry name" value="Ribonuclease Z/Hydroxyacylglutathione hydrolase-like"/>
    <property type="match status" value="1"/>
</dbReference>
<dbReference type="EnsemblMetazoa" id="XM_022792110">
    <property type="protein sequence ID" value="XP_022647845"/>
    <property type="gene ID" value="LOC111244741"/>
</dbReference>
<accession>A0A7M7J7A8</accession>
<dbReference type="RefSeq" id="XP_022647845.1">
    <property type="nucleotide sequence ID" value="XM_022792110.1"/>
</dbReference>
<comment type="subunit">
    <text evidence="2">Homodimer.</text>
</comment>
<dbReference type="SMART" id="SM00849">
    <property type="entry name" value="Lactamase_B"/>
    <property type="match status" value="1"/>
</dbReference>
<feature type="region of interest" description="Disordered" evidence="7">
    <location>
        <begin position="235"/>
        <end position="279"/>
    </location>
</feature>
<dbReference type="EnsemblMetazoa" id="XM_022792113">
    <property type="protein sequence ID" value="XP_022647848"/>
    <property type="gene ID" value="LOC111244741"/>
</dbReference>
<evidence type="ECO:0000256" key="5">
    <source>
        <dbReference type="ARBA" id="ARBA00044690"/>
    </source>
</evidence>
<feature type="domain" description="Metallo-beta-lactamase" evidence="8">
    <location>
        <begin position="31"/>
        <end position="197"/>
    </location>
</feature>
<dbReference type="OMA" id="HQAGSEN"/>
<dbReference type="InterPro" id="IPR036866">
    <property type="entry name" value="RibonucZ/Hydroxyglut_hydro"/>
</dbReference>
<evidence type="ECO:0000256" key="6">
    <source>
        <dbReference type="ARBA" id="ARBA00045869"/>
    </source>
</evidence>
<protein>
    <recommendedName>
        <fullName evidence="3">Metallo-beta-lactamase domain-containing protein 1</fullName>
    </recommendedName>
    <alternativeName>
        <fullName evidence="4">Endoribonuclease MBLAC1</fullName>
    </alternativeName>
</protein>
<dbReference type="FunCoup" id="A0A7M7J7A8">
    <property type="interactions" value="12"/>
</dbReference>
<dbReference type="EnsemblMetazoa" id="XM_022792112">
    <property type="protein sequence ID" value="XP_022647847"/>
    <property type="gene ID" value="LOC111244741"/>
</dbReference>
<dbReference type="RefSeq" id="XP_022647849.1">
    <property type="nucleotide sequence ID" value="XM_022792114.1"/>
</dbReference>
<dbReference type="RefSeq" id="XP_022647846.1">
    <property type="nucleotide sequence ID" value="XM_022792111.1"/>
</dbReference>
<name>A0A7M7J7A8_VARDE</name>
<dbReference type="RefSeq" id="XP_022647848.1">
    <property type="nucleotide sequence ID" value="XM_022792113.1"/>
</dbReference>
<dbReference type="KEGG" id="vde:111244741"/>
<evidence type="ECO:0000256" key="3">
    <source>
        <dbReference type="ARBA" id="ARBA00014856"/>
    </source>
</evidence>
<dbReference type="GO" id="GO:0031123">
    <property type="term" value="P:RNA 3'-end processing"/>
    <property type="evidence" value="ECO:0007669"/>
    <property type="project" value="UniProtKB-ARBA"/>
</dbReference>
<dbReference type="PANTHER" id="PTHR23200:SF48">
    <property type="entry name" value="METALLO-BETA-LACTAMASE DOMAIN-CONTAINING PROTEIN 1"/>
    <property type="match status" value="1"/>
</dbReference>
<dbReference type="PANTHER" id="PTHR23200">
    <property type="entry name" value="METALLO-BETA-LACTAMASE DOMAIN-CONTAINING PROTEIN 1"/>
    <property type="match status" value="1"/>
</dbReference>
<dbReference type="OrthoDB" id="10250730at2759"/>
<dbReference type="InterPro" id="IPR039344">
    <property type="entry name" value="MBLAC1"/>
</dbReference>
<dbReference type="Proteomes" id="UP000594260">
    <property type="component" value="Unplaced"/>
</dbReference>
<keyword evidence="10" id="KW-1185">Reference proteome</keyword>
<proteinExistence type="predicted"/>
<dbReference type="EnsemblMetazoa" id="XM_022792114">
    <property type="protein sequence ID" value="XP_022647849"/>
    <property type="gene ID" value="LOC111244741"/>
</dbReference>
<reference evidence="9" key="1">
    <citation type="submission" date="2021-01" db="UniProtKB">
        <authorList>
            <consortium name="EnsemblMetazoa"/>
        </authorList>
    </citation>
    <scope>IDENTIFICATION</scope>
</reference>
<comment type="catalytic activity">
    <reaction evidence="5">
        <text>a ribonucleotidyl-ribonucleotide-RNA + H2O = a 3'-end ribonucleotide-RNA + a 5'-end 5'-phospho-ribonucleoside-RNA + H(+)</text>
        <dbReference type="Rhea" id="RHEA:68096"/>
        <dbReference type="Rhea" id="RHEA-COMP:15179"/>
        <dbReference type="Rhea" id="RHEA-COMP:17355"/>
        <dbReference type="Rhea" id="RHEA-COMP:17428"/>
        <dbReference type="ChEBI" id="CHEBI:15377"/>
        <dbReference type="ChEBI" id="CHEBI:15378"/>
        <dbReference type="ChEBI" id="CHEBI:74896"/>
        <dbReference type="ChEBI" id="CHEBI:138282"/>
        <dbReference type="ChEBI" id="CHEBI:173118"/>
    </reaction>
    <physiologicalReaction direction="left-to-right" evidence="5">
        <dbReference type="Rhea" id="RHEA:68097"/>
    </physiologicalReaction>
</comment>
<dbReference type="Pfam" id="PF00753">
    <property type="entry name" value="Lactamase_B"/>
    <property type="match status" value="1"/>
</dbReference>
<dbReference type="AlphaFoldDB" id="A0A7M7J7A8"/>
<evidence type="ECO:0000256" key="4">
    <source>
        <dbReference type="ARBA" id="ARBA00032988"/>
    </source>
</evidence>
<dbReference type="InterPro" id="IPR001279">
    <property type="entry name" value="Metallo-B-lactamas"/>
</dbReference>
<evidence type="ECO:0000256" key="1">
    <source>
        <dbReference type="ARBA" id="ARBA00004514"/>
    </source>
</evidence>
<dbReference type="CDD" id="cd07711">
    <property type="entry name" value="MBLAC1-like_MBL-fold"/>
    <property type="match status" value="1"/>
</dbReference>
<dbReference type="SUPFAM" id="SSF56281">
    <property type="entry name" value="Metallo-hydrolase/oxidoreductase"/>
    <property type="match status" value="1"/>
</dbReference>
<dbReference type="GeneID" id="111244741"/>
<evidence type="ECO:0000259" key="8">
    <source>
        <dbReference type="SMART" id="SM00849"/>
    </source>
</evidence>
<evidence type="ECO:0000313" key="10">
    <source>
        <dbReference type="Proteomes" id="UP000594260"/>
    </source>
</evidence>
<feature type="compositionally biased region" description="Basic and acidic residues" evidence="7">
    <location>
        <begin position="263"/>
        <end position="279"/>
    </location>
</feature>
<sequence>MASSEFINKVEVLFDGFSRMEAEGSSVMYANCSCSLVIGEDVKIIVDTMTPWDGPRLLNALAKRGITPDEITHAVATHGHSDHIGNLNHFLKAKHIIGTSMNYGEIYYDVLQNGTSLKLARGIEVVPTPGHTASCVTVIALGTEKGTIAITGDLFETRQDVFDPHIWEHQAGSENPVQQAQNRQKVLRIANYIIPGHGPMFEVTEEMRSFHDNYVRQMRSQYMNTSLASVERLRRNQELEPRQPQKPSDSGDDNGDYENANQGRDEKVPEVEELHHNRL</sequence>
<dbReference type="InParanoid" id="A0A7M7J7A8"/>
<comment type="subcellular location">
    <subcellularLocation>
        <location evidence="1">Cytoplasm</location>
        <location evidence="1">Cytosol</location>
    </subcellularLocation>
</comment>
<dbReference type="RefSeq" id="XP_022647847.1">
    <property type="nucleotide sequence ID" value="XM_022792112.1"/>
</dbReference>
<comment type="function">
    <text evidence="6">Endoribonuclease that catalyzes the hydrolysis of histone-coding pre-mRNA 3'-end. Involved in histone pre-mRNA processing during the S-phase of the cell cycle, which is required for entering/progressing through S-phase. Cleaves histone pre-mRNA at a major and a minor cleavage site after the 5'-ACCCA-3' and the 5'-ACCCACA-3' sequence, respectively, and located downstream of the stem-loop. May require the presence of the HDE element located at the histone pre-RNA 3'-end to avoid non-specific cleavage.</text>
</comment>
<evidence type="ECO:0000313" key="9">
    <source>
        <dbReference type="EnsemblMetazoa" id="XP_022647848"/>
    </source>
</evidence>
<evidence type="ECO:0000256" key="2">
    <source>
        <dbReference type="ARBA" id="ARBA00011738"/>
    </source>
</evidence>
<evidence type="ECO:0000256" key="7">
    <source>
        <dbReference type="SAM" id="MobiDB-lite"/>
    </source>
</evidence>
<dbReference type="GO" id="GO:0005829">
    <property type="term" value="C:cytosol"/>
    <property type="evidence" value="ECO:0007669"/>
    <property type="project" value="UniProtKB-SubCell"/>
</dbReference>
<dbReference type="EnsemblMetazoa" id="XM_022792111">
    <property type="protein sequence ID" value="XP_022647846"/>
    <property type="gene ID" value="LOC111244741"/>
</dbReference>
<organism evidence="9 10">
    <name type="scientific">Varroa destructor</name>
    <name type="common">Honeybee mite</name>
    <dbReference type="NCBI Taxonomy" id="109461"/>
    <lineage>
        <taxon>Eukaryota</taxon>
        <taxon>Metazoa</taxon>
        <taxon>Ecdysozoa</taxon>
        <taxon>Arthropoda</taxon>
        <taxon>Chelicerata</taxon>
        <taxon>Arachnida</taxon>
        <taxon>Acari</taxon>
        <taxon>Parasitiformes</taxon>
        <taxon>Mesostigmata</taxon>
        <taxon>Gamasina</taxon>
        <taxon>Dermanyssoidea</taxon>
        <taxon>Varroidae</taxon>
        <taxon>Varroa</taxon>
    </lineage>
</organism>